<sequence length="468" mass="53895">MTIESPKSHEHRLSLVPKMIMFTCHICELLDDRFPYACNICDLSFHKDCAESTPELNYFCHPKHPLKRLTRVPSYTDGKCITCFITVLSAISAWMLTVQRTHLLSKILERVQPKAHEHPLTLLPQRAFVCNACGILHDDPNPYVCLQCNFMVHRNCIDIPRIIKTSRHVYRISYNHCLTAGDWKCGVCKKEINWRCGAYSCSKCLGFAIHWRCATSFGIWDGIEYEGILEDIVDSKSYEVIEEGVIKHFSHEKHTLKLKEEESDANDECAWCKACTYPIFGSPFYNCMECDDFTFHQKCAYLPKKIIDSFYKMPMTLRLSEIGEITFCDVCESNFEGLVYTSDDNRIINLDVRCGSISEPFVHVSHPLHSLYISHSTGDKFCNGCGDKATMVLGCEECGFALDINCSILPKMVKHKNDKDHFLSLCYDAKTTEQYWCQICEENLNPKKWFYSCDLCGITFHIKWTSHV</sequence>
<evidence type="ECO:0000256" key="3">
    <source>
        <dbReference type="ARBA" id="ARBA00022771"/>
    </source>
</evidence>
<organism evidence="6 7">
    <name type="scientific">Thlaspi arvense</name>
    <name type="common">Field penny-cress</name>
    <dbReference type="NCBI Taxonomy" id="13288"/>
    <lineage>
        <taxon>Eukaryota</taxon>
        <taxon>Viridiplantae</taxon>
        <taxon>Streptophyta</taxon>
        <taxon>Embryophyta</taxon>
        <taxon>Tracheophyta</taxon>
        <taxon>Spermatophyta</taxon>
        <taxon>Magnoliopsida</taxon>
        <taxon>eudicotyledons</taxon>
        <taxon>Gunneridae</taxon>
        <taxon>Pentapetalae</taxon>
        <taxon>rosids</taxon>
        <taxon>malvids</taxon>
        <taxon>Brassicales</taxon>
        <taxon>Brassicaceae</taxon>
        <taxon>Thlaspideae</taxon>
        <taxon>Thlaspi</taxon>
    </lineage>
</organism>
<name>A0AAU9T3I9_THLAR</name>
<accession>A0AAU9T3I9</accession>
<keyword evidence="2" id="KW-0677">Repeat</keyword>
<feature type="domain" description="Zinc finger PHD-type" evidence="5">
    <location>
        <begin position="23"/>
        <end position="84"/>
    </location>
</feature>
<evidence type="ECO:0000313" key="7">
    <source>
        <dbReference type="Proteomes" id="UP000836841"/>
    </source>
</evidence>
<dbReference type="EMBL" id="OU466863">
    <property type="protein sequence ID" value="CAH2078737.1"/>
    <property type="molecule type" value="Genomic_DNA"/>
</dbReference>
<keyword evidence="7" id="KW-1185">Reference proteome</keyword>
<dbReference type="SMART" id="SM00249">
    <property type="entry name" value="PHD"/>
    <property type="match status" value="3"/>
</dbReference>
<evidence type="ECO:0000259" key="5">
    <source>
        <dbReference type="SMART" id="SM00249"/>
    </source>
</evidence>
<dbReference type="InterPro" id="IPR001965">
    <property type="entry name" value="Znf_PHD"/>
</dbReference>
<proteinExistence type="predicted"/>
<dbReference type="InterPro" id="IPR046349">
    <property type="entry name" value="C1-like_sf"/>
</dbReference>
<keyword evidence="4" id="KW-0862">Zinc</keyword>
<keyword evidence="1" id="KW-0479">Metal-binding</keyword>
<feature type="domain" description="Zinc finger PHD-type" evidence="5">
    <location>
        <begin position="129"/>
        <end position="189"/>
    </location>
</feature>
<dbReference type="PANTHER" id="PTHR32410">
    <property type="entry name" value="CYSTEINE/HISTIDINE-RICH C1 DOMAIN FAMILY PROTEIN"/>
    <property type="match status" value="1"/>
</dbReference>
<dbReference type="AlphaFoldDB" id="A0AAU9T3I9"/>
<protein>
    <recommendedName>
        <fullName evidence="5">Zinc finger PHD-type domain-containing protein</fullName>
    </recommendedName>
</protein>
<dbReference type="Proteomes" id="UP000836841">
    <property type="component" value="Chromosome 7"/>
</dbReference>
<evidence type="ECO:0000313" key="6">
    <source>
        <dbReference type="EMBL" id="CAH2078737.1"/>
    </source>
</evidence>
<gene>
    <name evidence="6" type="ORF">TAV2_LOCUS23067</name>
</gene>
<dbReference type="InterPro" id="IPR004146">
    <property type="entry name" value="DC1"/>
</dbReference>
<evidence type="ECO:0000256" key="1">
    <source>
        <dbReference type="ARBA" id="ARBA00022723"/>
    </source>
</evidence>
<reference evidence="6 7" key="1">
    <citation type="submission" date="2022-03" db="EMBL/GenBank/DDBJ databases">
        <authorList>
            <person name="Nunn A."/>
            <person name="Chopra R."/>
            <person name="Nunn A."/>
            <person name="Contreras Garrido A."/>
        </authorList>
    </citation>
    <scope>NUCLEOTIDE SEQUENCE [LARGE SCALE GENOMIC DNA]</scope>
</reference>
<dbReference type="Pfam" id="PF03107">
    <property type="entry name" value="C1_2"/>
    <property type="match status" value="6"/>
</dbReference>
<dbReference type="InterPro" id="IPR053192">
    <property type="entry name" value="Vacuole_Formation_Reg"/>
</dbReference>
<dbReference type="GO" id="GO:0008270">
    <property type="term" value="F:zinc ion binding"/>
    <property type="evidence" value="ECO:0007669"/>
    <property type="project" value="UniProtKB-KW"/>
</dbReference>
<keyword evidence="3" id="KW-0863">Zinc-finger</keyword>
<dbReference type="SUPFAM" id="SSF57889">
    <property type="entry name" value="Cysteine-rich domain"/>
    <property type="match status" value="5"/>
</dbReference>
<evidence type="ECO:0000256" key="2">
    <source>
        <dbReference type="ARBA" id="ARBA00022737"/>
    </source>
</evidence>
<feature type="domain" description="Zinc finger PHD-type" evidence="5">
    <location>
        <begin position="381"/>
        <end position="441"/>
    </location>
</feature>
<dbReference type="PANTHER" id="PTHR32410:SF167">
    <property type="entry name" value="CYSTEINE_HISTIDINE-RICH C1 DOMAIN FAMILY PROTEIN"/>
    <property type="match status" value="1"/>
</dbReference>
<evidence type="ECO:0000256" key="4">
    <source>
        <dbReference type="ARBA" id="ARBA00022833"/>
    </source>
</evidence>